<dbReference type="AlphaFoldDB" id="A0A2P6P0C6"/>
<evidence type="ECO:0000256" key="5">
    <source>
        <dbReference type="SAM" id="MobiDB-lite"/>
    </source>
</evidence>
<feature type="region of interest" description="Disordered" evidence="5">
    <location>
        <begin position="1"/>
        <end position="22"/>
    </location>
</feature>
<evidence type="ECO:0000256" key="1">
    <source>
        <dbReference type="ARBA" id="ARBA00004123"/>
    </source>
</evidence>
<feature type="domain" description="Small EDRK-rich factor-like N-terminal" evidence="6">
    <location>
        <begin position="1"/>
        <end position="34"/>
    </location>
</feature>
<dbReference type="Proteomes" id="UP000241769">
    <property type="component" value="Unassembled WGS sequence"/>
</dbReference>
<name>A0A2P6P0C6_9EUKA</name>
<evidence type="ECO:0000313" key="8">
    <source>
        <dbReference type="Proteomes" id="UP000241769"/>
    </source>
</evidence>
<proteinExistence type="predicted"/>
<keyword evidence="4" id="KW-0539">Nucleus</keyword>
<dbReference type="InterPro" id="IPR007513">
    <property type="entry name" value="SERF-like_N"/>
</dbReference>
<keyword evidence="3" id="KW-0963">Cytoplasm</keyword>
<evidence type="ECO:0000256" key="3">
    <source>
        <dbReference type="ARBA" id="ARBA00022490"/>
    </source>
</evidence>
<reference evidence="7 8" key="1">
    <citation type="journal article" date="2018" name="Genome Biol. Evol.">
        <title>Multiple Roots of Fruiting Body Formation in Amoebozoa.</title>
        <authorList>
            <person name="Hillmann F."/>
            <person name="Forbes G."/>
            <person name="Novohradska S."/>
            <person name="Ferling I."/>
            <person name="Riege K."/>
            <person name="Groth M."/>
            <person name="Westermann M."/>
            <person name="Marz M."/>
            <person name="Spaller T."/>
            <person name="Winckler T."/>
            <person name="Schaap P."/>
            <person name="Glockner G."/>
        </authorList>
    </citation>
    <scope>NUCLEOTIDE SEQUENCE [LARGE SCALE GENOMIC DNA]</scope>
    <source>
        <strain evidence="7 8">Jena</strain>
    </source>
</reference>
<dbReference type="SUPFAM" id="SSF118359">
    <property type="entry name" value="Expressed protein At2g23090/F21P24.15"/>
    <property type="match status" value="1"/>
</dbReference>
<dbReference type="OrthoDB" id="73348at2759"/>
<gene>
    <name evidence="7" type="ORF">PROFUN_00003</name>
</gene>
<accession>A0A2P6P0C6</accession>
<protein>
    <recommendedName>
        <fullName evidence="6">Small EDRK-rich factor-like N-terminal domain-containing protein</fullName>
    </recommendedName>
</protein>
<dbReference type="Pfam" id="PF04419">
    <property type="entry name" value="SERF-like_N"/>
    <property type="match status" value="1"/>
</dbReference>
<organism evidence="7 8">
    <name type="scientific">Planoprotostelium fungivorum</name>
    <dbReference type="NCBI Taxonomy" id="1890364"/>
    <lineage>
        <taxon>Eukaryota</taxon>
        <taxon>Amoebozoa</taxon>
        <taxon>Evosea</taxon>
        <taxon>Variosea</taxon>
        <taxon>Cavosteliida</taxon>
        <taxon>Cavosteliaceae</taxon>
        <taxon>Planoprotostelium</taxon>
    </lineage>
</organism>
<dbReference type="InterPro" id="IPR045230">
    <property type="entry name" value="MBS1/2-like"/>
</dbReference>
<dbReference type="InParanoid" id="A0A2P6P0C6"/>
<comment type="caution">
    <text evidence="7">The sequence shown here is derived from an EMBL/GenBank/DDBJ whole genome shotgun (WGS) entry which is preliminary data.</text>
</comment>
<keyword evidence="8" id="KW-1185">Reference proteome</keyword>
<dbReference type="EMBL" id="MDYQ01000001">
    <property type="protein sequence ID" value="PRP89661.1"/>
    <property type="molecule type" value="Genomic_DNA"/>
</dbReference>
<evidence type="ECO:0000256" key="2">
    <source>
        <dbReference type="ARBA" id="ARBA00004496"/>
    </source>
</evidence>
<evidence type="ECO:0000259" key="6">
    <source>
        <dbReference type="Pfam" id="PF04419"/>
    </source>
</evidence>
<dbReference type="GO" id="GO:0005634">
    <property type="term" value="C:nucleus"/>
    <property type="evidence" value="ECO:0007669"/>
    <property type="project" value="UniProtKB-SubCell"/>
</dbReference>
<evidence type="ECO:0000256" key="4">
    <source>
        <dbReference type="ARBA" id="ARBA00023242"/>
    </source>
</evidence>
<dbReference type="Gene3D" id="4.10.1050.10">
    <property type="entry name" value="At2g23090-like"/>
    <property type="match status" value="1"/>
</dbReference>
<dbReference type="PANTHER" id="PTHR21213">
    <property type="entry name" value="GEO09665P1-RELATED"/>
    <property type="match status" value="1"/>
</dbReference>
<sequence length="112" mass="12603">MARGHQKIQAQQKNAAKQQAAAKGVSQIASRAAALKIQCQICKTPLTNQKQLEEHYEAKGIHWLMHADILGRRYKPSEEESTLHTTPINTSLYLRLFVPRLDPIGRYGGVRV</sequence>
<evidence type="ECO:0000313" key="7">
    <source>
        <dbReference type="EMBL" id="PRP89661.1"/>
    </source>
</evidence>
<dbReference type="InterPro" id="IPR026939">
    <property type="entry name" value="ZNF706/At2g23090_sf"/>
</dbReference>
<comment type="subcellular location">
    <subcellularLocation>
        <location evidence="2">Cytoplasm</location>
    </subcellularLocation>
    <subcellularLocation>
        <location evidence="1">Nucleus</location>
    </subcellularLocation>
</comment>
<dbReference type="PANTHER" id="PTHR21213:SF0">
    <property type="entry name" value="ZINC FINGER PROTEIN 706"/>
    <property type="match status" value="1"/>
</dbReference>
<feature type="compositionally biased region" description="Low complexity" evidence="5">
    <location>
        <begin position="7"/>
        <end position="22"/>
    </location>
</feature>
<dbReference type="GO" id="GO:0005737">
    <property type="term" value="C:cytoplasm"/>
    <property type="evidence" value="ECO:0007669"/>
    <property type="project" value="UniProtKB-SubCell"/>
</dbReference>